<evidence type="ECO:0000256" key="5">
    <source>
        <dbReference type="ARBA" id="ARBA00023136"/>
    </source>
</evidence>
<dbReference type="STRING" id="1121324.CLIT_5c01630"/>
<comment type="caution">
    <text evidence="8">The sequence shown here is derived from an EMBL/GenBank/DDBJ whole genome shotgun (WGS) entry which is preliminary data.</text>
</comment>
<organism evidence="8 9">
    <name type="scientific">Peptoclostridium litorale DSM 5388</name>
    <dbReference type="NCBI Taxonomy" id="1121324"/>
    <lineage>
        <taxon>Bacteria</taxon>
        <taxon>Bacillati</taxon>
        <taxon>Bacillota</taxon>
        <taxon>Clostridia</taxon>
        <taxon>Peptostreptococcales</taxon>
        <taxon>Peptoclostridiaceae</taxon>
        <taxon>Peptoclostridium</taxon>
    </lineage>
</organism>
<keyword evidence="3 6" id="KW-0812">Transmembrane</keyword>
<dbReference type="InterPro" id="IPR019264">
    <property type="entry name" value="DUF2179"/>
</dbReference>
<protein>
    <recommendedName>
        <fullName evidence="7">DUF2179 domain-containing protein</fullName>
    </recommendedName>
</protein>
<dbReference type="Gene3D" id="3.30.70.120">
    <property type="match status" value="1"/>
</dbReference>
<dbReference type="Proteomes" id="UP000027946">
    <property type="component" value="Unassembled WGS sequence"/>
</dbReference>
<dbReference type="Pfam" id="PF02588">
    <property type="entry name" value="YitT_membrane"/>
    <property type="match status" value="1"/>
</dbReference>
<dbReference type="EMBL" id="JJMM01000005">
    <property type="protein sequence ID" value="KDR96151.1"/>
    <property type="molecule type" value="Genomic_DNA"/>
</dbReference>
<sequence>MLMKEKIIDMAVITLGAIFVAVGLYYFLAPNEIAAGGISGLAIIINSYFPSIPMGILMIGMEIILFTAGILIIGPIFGGKTIYCSFMLSGIILFFEKVMPIQKPLSDDIFIQLVIGIILTGFGMSLAFNRNASTGGTDIIAKIINKYLKFNIGKSVLMADALITVFAIGTFGIEKGMYALVGLVMNSIIIDRFIEGFNMCKQITIISSEKEAIMEFIMKDLDRSATIYDAKGAFTEDEKTVIMTVVDTKQFIRLREFIKKIDKRAFITVQNVHEVLGEGFIEIA</sequence>
<evidence type="ECO:0000313" key="9">
    <source>
        <dbReference type="Proteomes" id="UP000027946"/>
    </source>
</evidence>
<dbReference type="InterPro" id="IPR003740">
    <property type="entry name" value="YitT"/>
</dbReference>
<dbReference type="InterPro" id="IPR015867">
    <property type="entry name" value="N-reg_PII/ATP_PRibTrfase_C"/>
</dbReference>
<dbReference type="CDD" id="cd16380">
    <property type="entry name" value="YitT_C"/>
    <property type="match status" value="1"/>
</dbReference>
<dbReference type="eggNOG" id="COG1284">
    <property type="taxonomic scope" value="Bacteria"/>
</dbReference>
<evidence type="ECO:0000256" key="6">
    <source>
        <dbReference type="SAM" id="Phobius"/>
    </source>
</evidence>
<dbReference type="PIRSF" id="PIRSF006483">
    <property type="entry name" value="Membrane_protein_YitT"/>
    <property type="match status" value="1"/>
</dbReference>
<evidence type="ECO:0000256" key="3">
    <source>
        <dbReference type="ARBA" id="ARBA00022692"/>
    </source>
</evidence>
<dbReference type="InterPro" id="IPR051461">
    <property type="entry name" value="UPF0750_membrane"/>
</dbReference>
<evidence type="ECO:0000256" key="1">
    <source>
        <dbReference type="ARBA" id="ARBA00004651"/>
    </source>
</evidence>
<dbReference type="Pfam" id="PF10035">
    <property type="entry name" value="DUF2179"/>
    <property type="match status" value="1"/>
</dbReference>
<dbReference type="AlphaFoldDB" id="A0A069RGN0"/>
<accession>A0A069RGN0</accession>
<feature type="transmembrane region" description="Helical" evidence="6">
    <location>
        <begin position="63"/>
        <end position="94"/>
    </location>
</feature>
<gene>
    <name evidence="8" type="ORF">CLIT_5c01630</name>
</gene>
<feature type="transmembrane region" description="Helical" evidence="6">
    <location>
        <begin position="109"/>
        <end position="129"/>
    </location>
</feature>
<feature type="transmembrane region" description="Helical" evidence="6">
    <location>
        <begin position="150"/>
        <end position="171"/>
    </location>
</feature>
<keyword evidence="2" id="KW-1003">Cell membrane</keyword>
<evidence type="ECO:0000259" key="7">
    <source>
        <dbReference type="Pfam" id="PF10035"/>
    </source>
</evidence>
<keyword evidence="5 6" id="KW-0472">Membrane</keyword>
<evidence type="ECO:0000256" key="4">
    <source>
        <dbReference type="ARBA" id="ARBA00022989"/>
    </source>
</evidence>
<proteinExistence type="predicted"/>
<dbReference type="PANTHER" id="PTHR33545">
    <property type="entry name" value="UPF0750 MEMBRANE PROTEIN YITT-RELATED"/>
    <property type="match status" value="1"/>
</dbReference>
<name>A0A069RGN0_PEPLI</name>
<evidence type="ECO:0000313" key="8">
    <source>
        <dbReference type="EMBL" id="KDR96151.1"/>
    </source>
</evidence>
<evidence type="ECO:0000256" key="2">
    <source>
        <dbReference type="ARBA" id="ARBA00022475"/>
    </source>
</evidence>
<reference evidence="8 9" key="1">
    <citation type="submission" date="2014-03" db="EMBL/GenBank/DDBJ databases">
        <title>Genome sequence of Clostridium litorale W6, DSM 5388.</title>
        <authorList>
            <person name="Poehlein A."/>
            <person name="Jagirdar A."/>
            <person name="Khonsari B."/>
            <person name="Chibani C.M."/>
            <person name="Gutierrez Gutierrez D.A."/>
            <person name="Davydova E."/>
            <person name="Alghaithi H.S."/>
            <person name="Nair K.P."/>
            <person name="Dhamotharan K."/>
            <person name="Chandran L."/>
            <person name="G W."/>
            <person name="Daniel R."/>
        </authorList>
    </citation>
    <scope>NUCLEOTIDE SEQUENCE [LARGE SCALE GENOMIC DNA]</scope>
    <source>
        <strain evidence="8 9">W6</strain>
    </source>
</reference>
<dbReference type="GO" id="GO:0005886">
    <property type="term" value="C:plasma membrane"/>
    <property type="evidence" value="ECO:0007669"/>
    <property type="project" value="UniProtKB-SubCell"/>
</dbReference>
<keyword evidence="9" id="KW-1185">Reference proteome</keyword>
<dbReference type="PANTHER" id="PTHR33545:SF9">
    <property type="entry name" value="UPF0750 MEMBRANE PROTEIN YITE"/>
    <property type="match status" value="1"/>
</dbReference>
<feature type="transmembrane region" description="Helical" evidence="6">
    <location>
        <begin position="7"/>
        <end position="27"/>
    </location>
</feature>
<keyword evidence="4 6" id="KW-1133">Transmembrane helix</keyword>
<feature type="domain" description="DUF2179" evidence="7">
    <location>
        <begin position="223"/>
        <end position="277"/>
    </location>
</feature>
<comment type="subcellular location">
    <subcellularLocation>
        <location evidence="1">Cell membrane</location>
        <topology evidence="1">Multi-pass membrane protein</topology>
    </subcellularLocation>
</comment>